<keyword evidence="4" id="KW-1185">Reference proteome</keyword>
<keyword evidence="2" id="KW-1133">Transmembrane helix</keyword>
<feature type="compositionally biased region" description="Basic and acidic residues" evidence="1">
    <location>
        <begin position="380"/>
        <end position="414"/>
    </location>
</feature>
<organism evidence="3 4">
    <name type="scientific">Tritrichomonas foetus</name>
    <dbReference type="NCBI Taxonomy" id="1144522"/>
    <lineage>
        <taxon>Eukaryota</taxon>
        <taxon>Metamonada</taxon>
        <taxon>Parabasalia</taxon>
        <taxon>Tritrichomonadida</taxon>
        <taxon>Tritrichomonadidae</taxon>
        <taxon>Tritrichomonas</taxon>
    </lineage>
</organism>
<keyword evidence="2" id="KW-0472">Membrane</keyword>
<sequence length="551" mass="62913">MMKAFFLFKYFNKSNHGILMLNLTLLSLTSLSQYTLSPLTPSRYSNIQLSNLRFSSSFSSLFFSRTNCFSASMLSSTFVNFLSPVIFCSSENSKPNNQNPFFNSFYGQPHIYSSERPLNVCYCKFLNCRNFKQHGGAISMNGIKTNVNISYSLFESCLSYKDGGALFIQFALNATYNYLFFTNCQSASRGQSIHSHLSGRQTTNYTSVTFSGLERSLLSSESISFVQGIQSHRYLNTSYNQGMKGASSSFFSTVSQKFSLSFFTAFNNTCELGRNFAILSNNPSTIEYGQIFLNSGGDLGVLYLGDTNWICEKISFSDNDNYPCLICGNGNQALFSHCFFDSYVISFSNILINEESNLLDCLFLNFNCDKENNPNKPQNHHKDTPKNYKDTPKNHKDTPKNHKDTPKNHKEKANSKKNVRKKNVETYKSTDEFITSVPPTEYTKNAEKLCIDVKYGEDYMKPISLDPKLMNYPFMTNSEKEPVDKFQKLRLDEVFDDPEVSLMNEAYVSFLIPLFFIVCFVWIRRRFTSLKDSSSFMAQDHGRIRSRAVQI</sequence>
<feature type="transmembrane region" description="Helical" evidence="2">
    <location>
        <begin position="506"/>
        <end position="523"/>
    </location>
</feature>
<dbReference type="EMBL" id="MLAK01001038">
    <property type="protein sequence ID" value="OHS98738.1"/>
    <property type="molecule type" value="Genomic_DNA"/>
</dbReference>
<feature type="region of interest" description="Disordered" evidence="1">
    <location>
        <begin position="373"/>
        <end position="421"/>
    </location>
</feature>
<dbReference type="GeneID" id="94829175"/>
<protein>
    <submittedName>
        <fullName evidence="3">Uncharacterized protein</fullName>
    </submittedName>
</protein>
<dbReference type="AlphaFoldDB" id="A0A1J4JHV0"/>
<evidence type="ECO:0000313" key="3">
    <source>
        <dbReference type="EMBL" id="OHS98738.1"/>
    </source>
</evidence>
<evidence type="ECO:0000313" key="4">
    <source>
        <dbReference type="Proteomes" id="UP000179807"/>
    </source>
</evidence>
<evidence type="ECO:0000256" key="2">
    <source>
        <dbReference type="SAM" id="Phobius"/>
    </source>
</evidence>
<gene>
    <name evidence="3" type="ORF">TRFO_08750</name>
</gene>
<dbReference type="Proteomes" id="UP000179807">
    <property type="component" value="Unassembled WGS sequence"/>
</dbReference>
<accession>A0A1J4JHV0</accession>
<keyword evidence="2" id="KW-0812">Transmembrane</keyword>
<name>A0A1J4JHV0_9EUKA</name>
<evidence type="ECO:0000256" key="1">
    <source>
        <dbReference type="SAM" id="MobiDB-lite"/>
    </source>
</evidence>
<proteinExistence type="predicted"/>
<reference evidence="3" key="1">
    <citation type="submission" date="2016-10" db="EMBL/GenBank/DDBJ databases">
        <authorList>
            <person name="Benchimol M."/>
            <person name="Almeida L.G."/>
            <person name="Vasconcelos A.T."/>
            <person name="Perreira-Neves A."/>
            <person name="Rosa I.A."/>
            <person name="Tasca T."/>
            <person name="Bogo M.R."/>
            <person name="de Souza W."/>
        </authorList>
    </citation>
    <scope>NUCLEOTIDE SEQUENCE [LARGE SCALE GENOMIC DNA]</scope>
    <source>
        <strain evidence="3">K</strain>
    </source>
</reference>
<dbReference type="RefSeq" id="XP_068351875.1">
    <property type="nucleotide sequence ID" value="XM_068494471.1"/>
</dbReference>
<dbReference type="VEuPathDB" id="TrichDB:TRFO_08750"/>
<comment type="caution">
    <text evidence="3">The sequence shown here is derived from an EMBL/GenBank/DDBJ whole genome shotgun (WGS) entry which is preliminary data.</text>
</comment>